<dbReference type="OrthoDB" id="332281at2759"/>
<dbReference type="AlphaFoldDB" id="A0A3P7SHF5"/>
<dbReference type="GO" id="GO:0015031">
    <property type="term" value="P:protein transport"/>
    <property type="evidence" value="ECO:0007669"/>
    <property type="project" value="UniProtKB-KW"/>
</dbReference>
<evidence type="ECO:0000259" key="9">
    <source>
        <dbReference type="Pfam" id="PF06148"/>
    </source>
</evidence>
<evidence type="ECO:0000256" key="4">
    <source>
        <dbReference type="ARBA" id="ARBA00022448"/>
    </source>
</evidence>
<keyword evidence="12" id="KW-1185">Reference proteome</keyword>
<organism evidence="11 12">
    <name type="scientific">Dracunculus medinensis</name>
    <name type="common">Guinea worm</name>
    <dbReference type="NCBI Taxonomy" id="318479"/>
    <lineage>
        <taxon>Eukaryota</taxon>
        <taxon>Metazoa</taxon>
        <taxon>Ecdysozoa</taxon>
        <taxon>Nematoda</taxon>
        <taxon>Chromadorea</taxon>
        <taxon>Rhabditida</taxon>
        <taxon>Spirurina</taxon>
        <taxon>Dracunculoidea</taxon>
        <taxon>Dracunculidae</taxon>
        <taxon>Dracunculus</taxon>
    </lineage>
</organism>
<dbReference type="InterPro" id="IPR009316">
    <property type="entry name" value="COG2"/>
</dbReference>
<feature type="domain" description="Conserved oligomeric Golgi complex subunit 2 N-terminal" evidence="9">
    <location>
        <begin position="38"/>
        <end position="111"/>
    </location>
</feature>
<keyword evidence="6" id="KW-0333">Golgi apparatus</keyword>
<evidence type="ECO:0000256" key="8">
    <source>
        <dbReference type="ARBA" id="ARBA00031344"/>
    </source>
</evidence>
<gene>
    <name evidence="11" type="ORF">DME_LOCUS4409</name>
</gene>
<comment type="similarity">
    <text evidence="2">Belongs to the COG2 family.</text>
</comment>
<dbReference type="GO" id="GO:0017119">
    <property type="term" value="C:Golgi transport complex"/>
    <property type="evidence" value="ECO:0007669"/>
    <property type="project" value="TreeGrafter"/>
</dbReference>
<evidence type="ECO:0000313" key="11">
    <source>
        <dbReference type="EMBL" id="VDN54436.1"/>
    </source>
</evidence>
<evidence type="ECO:0000256" key="5">
    <source>
        <dbReference type="ARBA" id="ARBA00022927"/>
    </source>
</evidence>
<dbReference type="EMBL" id="UYYG01001150">
    <property type="protein sequence ID" value="VDN54436.1"/>
    <property type="molecule type" value="Genomic_DNA"/>
</dbReference>
<comment type="subcellular location">
    <subcellularLocation>
        <location evidence="1">Golgi apparatus membrane</location>
        <topology evidence="1">Peripheral membrane protein</topology>
    </subcellularLocation>
</comment>
<accession>A0A3P7SHF5</accession>
<evidence type="ECO:0000256" key="7">
    <source>
        <dbReference type="ARBA" id="ARBA00023136"/>
    </source>
</evidence>
<evidence type="ECO:0000313" key="12">
    <source>
        <dbReference type="Proteomes" id="UP000274756"/>
    </source>
</evidence>
<evidence type="ECO:0000256" key="6">
    <source>
        <dbReference type="ARBA" id="ARBA00023034"/>
    </source>
</evidence>
<dbReference type="PANTHER" id="PTHR12961">
    <property type="entry name" value="CONSERVED OLIGOMERIC GOLGI COMPLEX COMPONENT 2"/>
    <property type="match status" value="1"/>
</dbReference>
<keyword evidence="4" id="KW-0813">Transport</keyword>
<feature type="domain" description="COG complex component COG2 C-terminal" evidence="10">
    <location>
        <begin position="376"/>
        <end position="684"/>
    </location>
</feature>
<evidence type="ECO:0000256" key="2">
    <source>
        <dbReference type="ARBA" id="ARBA00007603"/>
    </source>
</evidence>
<dbReference type="GO" id="GO:0006891">
    <property type="term" value="P:intra-Golgi vesicle-mediated transport"/>
    <property type="evidence" value="ECO:0007669"/>
    <property type="project" value="TreeGrafter"/>
</dbReference>
<dbReference type="GO" id="GO:0000139">
    <property type="term" value="C:Golgi membrane"/>
    <property type="evidence" value="ECO:0007669"/>
    <property type="project" value="UniProtKB-SubCell"/>
</dbReference>
<dbReference type="Pfam" id="PF12022">
    <property type="entry name" value="COG2_C"/>
    <property type="match status" value="1"/>
</dbReference>
<dbReference type="STRING" id="318479.A0A3P7SHF5"/>
<dbReference type="InterPro" id="IPR024602">
    <property type="entry name" value="COG_su2_N"/>
</dbReference>
<dbReference type="GO" id="GO:0007030">
    <property type="term" value="P:Golgi organization"/>
    <property type="evidence" value="ECO:0007669"/>
    <property type="project" value="InterPro"/>
</dbReference>
<evidence type="ECO:0000256" key="1">
    <source>
        <dbReference type="ARBA" id="ARBA00004395"/>
    </source>
</evidence>
<protein>
    <recommendedName>
        <fullName evidence="3">Conserved oligomeric Golgi complex subunit 2</fullName>
    </recommendedName>
    <alternativeName>
        <fullName evidence="8">Component of oligomeric Golgi complex 2</fullName>
    </alternativeName>
</protein>
<keyword evidence="7" id="KW-0472">Membrane</keyword>
<name>A0A3P7SHF5_DRAME</name>
<sequence length="727" mass="84212">MENVKRKMEENAKNCPSDSNISRVLFSNQLNKSNESTLCFNKAHFSRSDFNVERFINLARRRANLSQIHNDLRVYLKIVQNSMIELINDDYADFVNLSSSLVGLKDSIEKLNKDVESIWDDFFSSTSSLISAATNIEKYSIDLAECRQLQICIRSKISLIKAIERLSEILNNKPDELDGFWMSKLADSIVDLELWYKKVGSIDDKLLQLVEARSSCIVSVREIVEQWLIYDLEKDCQHINVLLGILILTDSLDSTVSKVMTEIIDCKIEKRRDDLERFLYSIFAEIKKMRKHFISKAKKNGNCNLDVTAFLDKCLLTYVMSILDQDRNPFILQYFGSVLIPSDNRLFHRCFLSTCEFISSWPNPASSRIVLRMIRDKFNLLVYFKLETQHILAELKESTIYEKINLIEHGSEIGNEKLYYQYSVIVINAFGRIWSDDVFLPPLIDKFWDFSIKLLSSYLGWLDKISRYSLAAVERNDDNIESWRLLCALRSDAATLDARIFDLALLTVWKKIREIEVVLIFWLNIFILTYKILDVTTFGQCLSFFSSRIAEKIEDLEKSSIEKVAKNLSKILEGVSDIPRHYRWTKKPFPAEASIYIIEAFSAFSDFQNEVGNRHWPSESIINVSRDILRVALIYFCKKAEQVLDSVEQTGSSLQRFKRRTTNLSDQSNTDTDENKIRNQLLFDLAYCLDWASNHSLELPVIVTLMERAKNVDVAIKEKVSAPAEMH</sequence>
<reference evidence="11 12" key="1">
    <citation type="submission" date="2018-11" db="EMBL/GenBank/DDBJ databases">
        <authorList>
            <consortium name="Pathogen Informatics"/>
        </authorList>
    </citation>
    <scope>NUCLEOTIDE SEQUENCE [LARGE SCALE GENOMIC DNA]</scope>
</reference>
<dbReference type="PANTHER" id="PTHR12961:SF0">
    <property type="entry name" value="CONSERVED OLIGOMERIC GOLGI COMPLEX SUBUNIT 2"/>
    <property type="match status" value="1"/>
</dbReference>
<dbReference type="Pfam" id="PF06148">
    <property type="entry name" value="COG2_N"/>
    <property type="match status" value="1"/>
</dbReference>
<evidence type="ECO:0000259" key="10">
    <source>
        <dbReference type="Pfam" id="PF12022"/>
    </source>
</evidence>
<dbReference type="InterPro" id="IPR024603">
    <property type="entry name" value="COG_complex_COG2_C"/>
</dbReference>
<dbReference type="Proteomes" id="UP000274756">
    <property type="component" value="Unassembled WGS sequence"/>
</dbReference>
<evidence type="ECO:0000256" key="3">
    <source>
        <dbReference type="ARBA" id="ARBA00020977"/>
    </source>
</evidence>
<keyword evidence="5" id="KW-0653">Protein transport</keyword>
<proteinExistence type="inferred from homology"/>